<feature type="region of interest" description="Disordered" evidence="6">
    <location>
        <begin position="291"/>
        <end position="429"/>
    </location>
</feature>
<comment type="similarity">
    <text evidence="5">Belongs to the SAT4 family.</text>
</comment>
<comment type="subcellular location">
    <subcellularLocation>
        <location evidence="1">Membrane</location>
        <topology evidence="1">Multi-pass membrane protein</topology>
    </subcellularLocation>
</comment>
<dbReference type="Pfam" id="PF20684">
    <property type="entry name" value="Fung_rhodopsin"/>
    <property type="match status" value="1"/>
</dbReference>
<dbReference type="EMBL" id="JAGTJQ010000004">
    <property type="protein sequence ID" value="KAH7033150.1"/>
    <property type="molecule type" value="Genomic_DNA"/>
</dbReference>
<keyword evidence="2 7" id="KW-0812">Transmembrane</keyword>
<dbReference type="InterPro" id="IPR049326">
    <property type="entry name" value="Rhodopsin_dom_fungi"/>
</dbReference>
<feature type="region of interest" description="Disordered" evidence="6">
    <location>
        <begin position="490"/>
        <end position="534"/>
    </location>
</feature>
<feature type="transmembrane region" description="Helical" evidence="7">
    <location>
        <begin position="12"/>
        <end position="30"/>
    </location>
</feature>
<dbReference type="AlphaFoldDB" id="A0A9P8Y6Q8"/>
<evidence type="ECO:0000256" key="5">
    <source>
        <dbReference type="ARBA" id="ARBA00038359"/>
    </source>
</evidence>
<feature type="domain" description="Rhodopsin" evidence="8">
    <location>
        <begin position="34"/>
        <end position="278"/>
    </location>
</feature>
<evidence type="ECO:0000256" key="6">
    <source>
        <dbReference type="SAM" id="MobiDB-lite"/>
    </source>
</evidence>
<proteinExistence type="inferred from homology"/>
<sequence length="534" mass="58114">MSAQDPTVSTESNGSALVVTACVMLSLTWFSVSLRTYVRGFMTNGFLADDFWMLASQANFTVSCAFILRGCYHGLGRHNKSLSVYNEINSLKWQALATATYILNMWLIKMSIGLFLLRIATQKRYRYTLYGALGVVTVWSLVLFFWNIFQCNPVEAQWDLQILANDPNARCVSPEEVVKGAYALSVMTILSDWLFALLPIPMVWSVKMSLQAKVTVMAVLGVGVFASIATLVRLKFLSDLTDLEDILFAGTDAMVWTLIEPGLAIVASSLATIRPLLRALGIKGFQLTERSRSGMRSGKQQSRTGGTGQNRGMGMPGFGSEDVTLVDMEGGLSRSDTNRKSRSGGSSVYDNNTLSNSTSSKGQSPKTAVAMVTVEEREEKDSERCAAMSSPAGLTPLAKTPATTEAPASNKKPKMVGHKKKPTPVRVEPGPHRLEIQRTTSITQTTTTTSSSSSHHSLAPPVLTSKYSTSMIKNGLSVQDLEQVDARQNGTSIQGRTFLASDQSSLSSMELATMEPEHNDEESPLPNGLSSRRK</sequence>
<evidence type="ECO:0000259" key="8">
    <source>
        <dbReference type="Pfam" id="PF20684"/>
    </source>
</evidence>
<reference evidence="9" key="1">
    <citation type="journal article" date="2021" name="Nat. Commun.">
        <title>Genetic determinants of endophytism in the Arabidopsis root mycobiome.</title>
        <authorList>
            <person name="Mesny F."/>
            <person name="Miyauchi S."/>
            <person name="Thiergart T."/>
            <person name="Pickel B."/>
            <person name="Atanasova L."/>
            <person name="Karlsson M."/>
            <person name="Huettel B."/>
            <person name="Barry K.W."/>
            <person name="Haridas S."/>
            <person name="Chen C."/>
            <person name="Bauer D."/>
            <person name="Andreopoulos W."/>
            <person name="Pangilinan J."/>
            <person name="LaButti K."/>
            <person name="Riley R."/>
            <person name="Lipzen A."/>
            <person name="Clum A."/>
            <person name="Drula E."/>
            <person name="Henrissat B."/>
            <person name="Kohler A."/>
            <person name="Grigoriev I.V."/>
            <person name="Martin F.M."/>
            <person name="Hacquard S."/>
        </authorList>
    </citation>
    <scope>NUCLEOTIDE SEQUENCE</scope>
    <source>
        <strain evidence="9">MPI-CAGE-CH-0230</strain>
    </source>
</reference>
<name>A0A9P8Y6Q8_9PEZI</name>
<feature type="compositionally biased region" description="Polar residues" evidence="6">
    <location>
        <begin position="490"/>
        <end position="510"/>
    </location>
</feature>
<evidence type="ECO:0000256" key="2">
    <source>
        <dbReference type="ARBA" id="ARBA00022692"/>
    </source>
</evidence>
<feature type="transmembrane region" description="Helical" evidence="7">
    <location>
        <begin position="129"/>
        <end position="149"/>
    </location>
</feature>
<evidence type="ECO:0000313" key="10">
    <source>
        <dbReference type="Proteomes" id="UP000756346"/>
    </source>
</evidence>
<dbReference type="OrthoDB" id="4682787at2759"/>
<protein>
    <recommendedName>
        <fullName evidence="8">Rhodopsin domain-containing protein</fullName>
    </recommendedName>
</protein>
<dbReference type="Proteomes" id="UP000756346">
    <property type="component" value="Unassembled WGS sequence"/>
</dbReference>
<gene>
    <name evidence="9" type="ORF">B0I36DRAFT_383072</name>
</gene>
<evidence type="ECO:0000256" key="3">
    <source>
        <dbReference type="ARBA" id="ARBA00022989"/>
    </source>
</evidence>
<dbReference type="PANTHER" id="PTHR33048:SF47">
    <property type="entry name" value="INTEGRAL MEMBRANE PROTEIN-RELATED"/>
    <property type="match status" value="1"/>
</dbReference>
<accession>A0A9P8Y6Q8</accession>
<feature type="transmembrane region" description="Helical" evidence="7">
    <location>
        <begin position="51"/>
        <end position="75"/>
    </location>
</feature>
<dbReference type="GO" id="GO:0016020">
    <property type="term" value="C:membrane"/>
    <property type="evidence" value="ECO:0007669"/>
    <property type="project" value="UniProtKB-SubCell"/>
</dbReference>
<keyword evidence="3 7" id="KW-1133">Transmembrane helix</keyword>
<feature type="transmembrane region" description="Helical" evidence="7">
    <location>
        <begin position="216"/>
        <end position="234"/>
    </location>
</feature>
<dbReference type="PANTHER" id="PTHR33048">
    <property type="entry name" value="PTH11-LIKE INTEGRAL MEMBRANE PROTEIN (AFU_ORTHOLOGUE AFUA_5G11245)"/>
    <property type="match status" value="1"/>
</dbReference>
<comment type="caution">
    <text evidence="9">The sequence shown here is derived from an EMBL/GenBank/DDBJ whole genome shotgun (WGS) entry which is preliminary data.</text>
</comment>
<keyword evidence="4 7" id="KW-0472">Membrane</keyword>
<keyword evidence="10" id="KW-1185">Reference proteome</keyword>
<evidence type="ECO:0000313" key="9">
    <source>
        <dbReference type="EMBL" id="KAH7033150.1"/>
    </source>
</evidence>
<evidence type="ECO:0000256" key="7">
    <source>
        <dbReference type="SAM" id="Phobius"/>
    </source>
</evidence>
<feature type="compositionally biased region" description="Gly residues" evidence="6">
    <location>
        <begin position="305"/>
        <end position="317"/>
    </location>
</feature>
<feature type="transmembrane region" description="Helical" evidence="7">
    <location>
        <begin position="182"/>
        <end position="204"/>
    </location>
</feature>
<feature type="compositionally biased region" description="Basic and acidic residues" evidence="6">
    <location>
        <begin position="374"/>
        <end position="384"/>
    </location>
</feature>
<dbReference type="RefSeq" id="XP_046013982.1">
    <property type="nucleotide sequence ID" value="XM_046160942.1"/>
</dbReference>
<dbReference type="InterPro" id="IPR052337">
    <property type="entry name" value="SAT4-like"/>
</dbReference>
<organism evidence="9 10">
    <name type="scientific">Microdochium trichocladiopsis</name>
    <dbReference type="NCBI Taxonomy" id="1682393"/>
    <lineage>
        <taxon>Eukaryota</taxon>
        <taxon>Fungi</taxon>
        <taxon>Dikarya</taxon>
        <taxon>Ascomycota</taxon>
        <taxon>Pezizomycotina</taxon>
        <taxon>Sordariomycetes</taxon>
        <taxon>Xylariomycetidae</taxon>
        <taxon>Xylariales</taxon>
        <taxon>Microdochiaceae</taxon>
        <taxon>Microdochium</taxon>
    </lineage>
</organism>
<feature type="compositionally biased region" description="Basic residues" evidence="6">
    <location>
        <begin position="411"/>
        <end position="423"/>
    </location>
</feature>
<dbReference type="GeneID" id="70190488"/>
<evidence type="ECO:0000256" key="4">
    <source>
        <dbReference type="ARBA" id="ARBA00023136"/>
    </source>
</evidence>
<evidence type="ECO:0000256" key="1">
    <source>
        <dbReference type="ARBA" id="ARBA00004141"/>
    </source>
</evidence>
<feature type="compositionally biased region" description="Polar residues" evidence="6">
    <location>
        <begin position="343"/>
        <end position="366"/>
    </location>
</feature>
<feature type="transmembrane region" description="Helical" evidence="7">
    <location>
        <begin position="95"/>
        <end position="117"/>
    </location>
</feature>